<proteinExistence type="inferred from homology"/>
<dbReference type="PATRIC" id="fig|1082931.4.peg.2604"/>
<dbReference type="STRING" id="1082931.KKY_2636"/>
<dbReference type="InterPro" id="IPR016161">
    <property type="entry name" value="Ald_DH/histidinol_DH"/>
</dbReference>
<dbReference type="HOGENOM" id="CLU_005391_5_1_5"/>
<dbReference type="EMBL" id="CP003075">
    <property type="protein sequence ID" value="AEQ52644.1"/>
    <property type="molecule type" value="Genomic_DNA"/>
</dbReference>
<dbReference type="InterPro" id="IPR016163">
    <property type="entry name" value="Ald_DH_C"/>
</dbReference>
<feature type="domain" description="Aldehyde dehydrogenase" evidence="3">
    <location>
        <begin position="24"/>
        <end position="479"/>
    </location>
</feature>
<evidence type="ECO:0000313" key="5">
    <source>
        <dbReference type="Proteomes" id="UP000008850"/>
    </source>
</evidence>
<dbReference type="Pfam" id="PF00171">
    <property type="entry name" value="Aldedh"/>
    <property type="match status" value="1"/>
</dbReference>
<dbReference type="InterPro" id="IPR016162">
    <property type="entry name" value="Ald_DH_N"/>
</dbReference>
<dbReference type="SUPFAM" id="SSF53720">
    <property type="entry name" value="ALDH-like"/>
    <property type="match status" value="1"/>
</dbReference>
<dbReference type="Gene3D" id="3.40.605.10">
    <property type="entry name" value="Aldehyde Dehydrogenase, Chain A, domain 1"/>
    <property type="match status" value="1"/>
</dbReference>
<accession>G4RBG8</accession>
<evidence type="ECO:0000259" key="3">
    <source>
        <dbReference type="Pfam" id="PF00171"/>
    </source>
</evidence>
<evidence type="ECO:0000256" key="2">
    <source>
        <dbReference type="ARBA" id="ARBA00023002"/>
    </source>
</evidence>
<dbReference type="PANTHER" id="PTHR43353">
    <property type="entry name" value="SUCCINATE-SEMIALDEHYDE DEHYDROGENASE, MITOCHONDRIAL"/>
    <property type="match status" value="1"/>
</dbReference>
<keyword evidence="2" id="KW-0560">Oxidoreductase</keyword>
<organism evidence="4 5">
    <name type="scientific">Pelagibacterium halotolerans (strain DSM 22347 / JCM 15775 / CGMCC 1.7692 / B2)</name>
    <dbReference type="NCBI Taxonomy" id="1082931"/>
    <lineage>
        <taxon>Bacteria</taxon>
        <taxon>Pseudomonadati</taxon>
        <taxon>Pseudomonadota</taxon>
        <taxon>Alphaproteobacteria</taxon>
        <taxon>Hyphomicrobiales</taxon>
        <taxon>Devosiaceae</taxon>
        <taxon>Pelagibacterium</taxon>
    </lineage>
</organism>
<dbReference type="CDD" id="cd07103">
    <property type="entry name" value="ALDH_F5_SSADH_GabD"/>
    <property type="match status" value="1"/>
</dbReference>
<dbReference type="InterPro" id="IPR015590">
    <property type="entry name" value="Aldehyde_DH_dom"/>
</dbReference>
<sequence length="485" mass="51458">MRNEAVQVYPALSMYIGGQFIGADSRDGQTVINPANGMPLGTLPHATIGDLDCALAAAAAAFESWRWSSPTGRAAILRKVAGMVRERAETLALNITRDQGKPLAEACIEVSGAADHLEWHAEECRRIYGRVIPARSASVRQTVIRQPIGVCAAFSPWNFPLNQGLRKICAALGAGCTLILKPAEEAPSCMVAVAEMFEEAGLPPGVLNIVWGVPSEISDYLIRSPIVRKVSFTGSVAVGKHLAALAGAHMKRVTMELGGHSPVIVCDDADIERAATLLAGYKGLNAGQVCMSPSRFFVQEGVIDAFSELFVAAYASRTLGDGLDEGTIMGPLAHERRVEAMIAIVEDALDRGARVMTGGHRPEGPGSFFPPTVLTGVADEATVMREEPFGPVVPVTSFSTIDEVLGRANSVPYGLASYAFTRSLERAHTISTRLEAGMVTINHFGLALPETPLGGVKDSGLGSEGGVETFDAYLHTKFISEQTVT</sequence>
<reference evidence="4 5" key="1">
    <citation type="journal article" date="2012" name="J. Bacteriol.">
        <title>Complete genome sequence of Pelagibacterium halotolerans B2T.</title>
        <authorList>
            <person name="Huo Y.Y."/>
            <person name="Cheng H."/>
            <person name="Han X.F."/>
            <person name="Jiang X.W."/>
            <person name="Sun C."/>
            <person name="Zhang X.Q."/>
            <person name="Zhu X.F."/>
            <person name="Liu Y.F."/>
            <person name="Li P.F."/>
            <person name="Ni P.X."/>
            <person name="Wu M."/>
        </authorList>
    </citation>
    <scope>NUCLEOTIDE SEQUENCE [LARGE SCALE GENOMIC DNA]</scope>
    <source>
        <strain evidence="5">DSM 22347 / JCM 15775 / CGMCC 1.7692 / B2</strain>
    </source>
</reference>
<dbReference type="GO" id="GO:0004777">
    <property type="term" value="F:succinate-semialdehyde dehydrogenase (NAD+) activity"/>
    <property type="evidence" value="ECO:0007669"/>
    <property type="project" value="TreeGrafter"/>
</dbReference>
<dbReference type="Proteomes" id="UP000008850">
    <property type="component" value="Chromosome"/>
</dbReference>
<dbReference type="Gene3D" id="3.40.309.10">
    <property type="entry name" value="Aldehyde Dehydrogenase, Chain A, domain 2"/>
    <property type="match status" value="1"/>
</dbReference>
<comment type="similarity">
    <text evidence="1">Belongs to the aldehyde dehydrogenase family.</text>
</comment>
<dbReference type="KEGG" id="phl:KKY_2636"/>
<dbReference type="GO" id="GO:0009450">
    <property type="term" value="P:gamma-aminobutyric acid catabolic process"/>
    <property type="evidence" value="ECO:0007669"/>
    <property type="project" value="TreeGrafter"/>
</dbReference>
<dbReference type="PANTHER" id="PTHR43353:SF5">
    <property type="entry name" value="SUCCINATE-SEMIALDEHYDE DEHYDROGENASE, MITOCHONDRIAL"/>
    <property type="match status" value="1"/>
</dbReference>
<evidence type="ECO:0000256" key="1">
    <source>
        <dbReference type="ARBA" id="ARBA00009986"/>
    </source>
</evidence>
<dbReference type="RefSeq" id="WP_014131793.1">
    <property type="nucleotide sequence ID" value="NC_016078.1"/>
</dbReference>
<protein>
    <submittedName>
        <fullName evidence="4">Putative aldehyde dehydrogenase</fullName>
    </submittedName>
</protein>
<evidence type="ECO:0000313" key="4">
    <source>
        <dbReference type="EMBL" id="AEQ52644.1"/>
    </source>
</evidence>
<dbReference type="FunFam" id="3.40.309.10:FF:000009">
    <property type="entry name" value="Aldehyde dehydrogenase A"/>
    <property type="match status" value="1"/>
</dbReference>
<dbReference type="InterPro" id="IPR050740">
    <property type="entry name" value="Aldehyde_DH_Superfamily"/>
</dbReference>
<dbReference type="AlphaFoldDB" id="G4RBG8"/>
<dbReference type="FunFam" id="3.40.605.10:FF:000033">
    <property type="entry name" value="NAD-dependent succinate-semialdehyde dehydrogenase"/>
    <property type="match status" value="1"/>
</dbReference>
<dbReference type="eggNOG" id="COG1012">
    <property type="taxonomic scope" value="Bacteria"/>
</dbReference>
<keyword evidence="5" id="KW-1185">Reference proteome</keyword>
<gene>
    <name evidence="4" type="ordered locus">KKY_2636</name>
</gene>
<name>G4RBG8_PELHB</name>